<keyword evidence="2" id="KW-0732">Signal</keyword>
<protein>
    <recommendedName>
        <fullName evidence="5">Cell envelope biogenesis protein TolA</fullName>
    </recommendedName>
</protein>
<evidence type="ECO:0000313" key="3">
    <source>
        <dbReference type="EMBL" id="PWB93014.1"/>
    </source>
</evidence>
<evidence type="ECO:0000313" key="4">
    <source>
        <dbReference type="Proteomes" id="UP000245137"/>
    </source>
</evidence>
<organism evidence="3 4">
    <name type="scientific">Methylosinus sporium</name>
    <dbReference type="NCBI Taxonomy" id="428"/>
    <lineage>
        <taxon>Bacteria</taxon>
        <taxon>Pseudomonadati</taxon>
        <taxon>Pseudomonadota</taxon>
        <taxon>Alphaproteobacteria</taxon>
        <taxon>Hyphomicrobiales</taxon>
        <taxon>Methylocystaceae</taxon>
        <taxon>Methylosinus</taxon>
    </lineage>
</organism>
<proteinExistence type="predicted"/>
<dbReference type="OrthoDB" id="8456476at2"/>
<sequence>MRSRPLLLVAAIFAFSSALPLSAGAEDALDPSRLDTSAAGTAKAKPKKNKQQQQATAGQPAAPGKPPAKAENRQFGELEGWSPGKSPPKKKEKEDEGSRFGKAPVSMGNNGNMSVGMPF</sequence>
<feature type="chain" id="PRO_5015470104" description="Cell envelope biogenesis protein TolA" evidence="2">
    <location>
        <begin position="26"/>
        <end position="119"/>
    </location>
</feature>
<comment type="caution">
    <text evidence="3">The sequence shown here is derived from an EMBL/GenBank/DDBJ whole genome shotgun (WGS) entry which is preliminary data.</text>
</comment>
<reference evidence="3 4" key="1">
    <citation type="journal article" date="2018" name="Appl. Microbiol. Biotechnol.">
        <title>Co-cultivation of the strictly anaerobic methanogen Methanosarcina barkeri with aerobic methanotrophs in an oxygen-limited membrane bioreactor.</title>
        <authorList>
            <person name="In 't Zandt M.H."/>
            <person name="van den Bosch T.J.M."/>
            <person name="Rijkers R."/>
            <person name="van Kessel M.A.H.J."/>
            <person name="Jetten M.S.M."/>
            <person name="Welte C.U."/>
        </authorList>
    </citation>
    <scope>NUCLEOTIDE SEQUENCE [LARGE SCALE GENOMIC DNA]</scope>
    <source>
        <strain evidence="3 4">DSM 17706</strain>
    </source>
</reference>
<feature type="signal peptide" evidence="2">
    <location>
        <begin position="1"/>
        <end position="25"/>
    </location>
</feature>
<evidence type="ECO:0008006" key="5">
    <source>
        <dbReference type="Google" id="ProtNLM"/>
    </source>
</evidence>
<keyword evidence="4" id="KW-1185">Reference proteome</keyword>
<evidence type="ECO:0000256" key="1">
    <source>
        <dbReference type="SAM" id="MobiDB-lite"/>
    </source>
</evidence>
<accession>A0A2U1SN25</accession>
<name>A0A2U1SN25_METSR</name>
<dbReference type="EMBL" id="PUIV01000030">
    <property type="protein sequence ID" value="PWB93014.1"/>
    <property type="molecule type" value="Genomic_DNA"/>
</dbReference>
<evidence type="ECO:0000256" key="2">
    <source>
        <dbReference type="SAM" id="SignalP"/>
    </source>
</evidence>
<feature type="compositionally biased region" description="Basic and acidic residues" evidence="1">
    <location>
        <begin position="89"/>
        <end position="99"/>
    </location>
</feature>
<dbReference type="AlphaFoldDB" id="A0A2U1SN25"/>
<feature type="compositionally biased region" description="Low complexity" evidence="1">
    <location>
        <begin position="51"/>
        <end position="62"/>
    </location>
</feature>
<feature type="region of interest" description="Disordered" evidence="1">
    <location>
        <begin position="28"/>
        <end position="119"/>
    </location>
</feature>
<dbReference type="Proteomes" id="UP000245137">
    <property type="component" value="Unassembled WGS sequence"/>
</dbReference>
<gene>
    <name evidence="3" type="ORF">C5689_15160</name>
</gene>
<dbReference type="RefSeq" id="WP_108918097.1">
    <property type="nucleotide sequence ID" value="NZ_BGJY01000009.1"/>
</dbReference>